<feature type="region of interest" description="Disordered" evidence="1">
    <location>
        <begin position="1"/>
        <end position="24"/>
    </location>
</feature>
<evidence type="ECO:0000313" key="3">
    <source>
        <dbReference type="EMBL" id="KAL0070181.1"/>
    </source>
</evidence>
<sequence length="166" mass="18380">MKTQDTPPPIYTADSTGSGSDGLQKTPCNYTRLIRENGPIEETFVVDHTIRVNEALLSPLTDTQRQAEGGRNNLYVKAKSGHVDVTIHVVEDNPASMSNTPIDLTKSLPSTLKLVVESDNGDVVVRLVLCFFATSYWTRKLTRTRLFLIFSVLQVPEKDAAPYISL</sequence>
<keyword evidence="4" id="KW-1185">Reference proteome</keyword>
<reference evidence="3 4" key="1">
    <citation type="submission" date="2024-05" db="EMBL/GenBank/DDBJ databases">
        <title>A draft genome resource for the thread blight pathogen Marasmius tenuissimus strain MS-2.</title>
        <authorList>
            <person name="Yulfo-Soto G.E."/>
            <person name="Baruah I.K."/>
            <person name="Amoako-Attah I."/>
            <person name="Bukari Y."/>
            <person name="Meinhardt L.W."/>
            <person name="Bailey B.A."/>
            <person name="Cohen S.P."/>
        </authorList>
    </citation>
    <scope>NUCLEOTIDE SEQUENCE [LARGE SCALE GENOMIC DNA]</scope>
    <source>
        <strain evidence="3 4">MS-2</strain>
    </source>
</reference>
<evidence type="ECO:0000313" key="4">
    <source>
        <dbReference type="Proteomes" id="UP001437256"/>
    </source>
</evidence>
<name>A0ABR3A8E9_9AGAR</name>
<gene>
    <name evidence="3" type="ORF">AAF712_002671</name>
</gene>
<comment type="caution">
    <text evidence="3">The sequence shown here is derived from an EMBL/GenBank/DDBJ whole genome shotgun (WGS) entry which is preliminary data.</text>
</comment>
<dbReference type="InterPro" id="IPR055754">
    <property type="entry name" value="DUF7330"/>
</dbReference>
<dbReference type="EMBL" id="JBBXMP010000008">
    <property type="protein sequence ID" value="KAL0070181.1"/>
    <property type="molecule type" value="Genomic_DNA"/>
</dbReference>
<dbReference type="Pfam" id="PF24016">
    <property type="entry name" value="DUF7330"/>
    <property type="match status" value="1"/>
</dbReference>
<feature type="compositionally biased region" description="Pro residues" evidence="1">
    <location>
        <begin position="1"/>
        <end position="10"/>
    </location>
</feature>
<organism evidence="3 4">
    <name type="scientific">Marasmius tenuissimus</name>
    <dbReference type="NCBI Taxonomy" id="585030"/>
    <lineage>
        <taxon>Eukaryota</taxon>
        <taxon>Fungi</taxon>
        <taxon>Dikarya</taxon>
        <taxon>Basidiomycota</taxon>
        <taxon>Agaricomycotina</taxon>
        <taxon>Agaricomycetes</taxon>
        <taxon>Agaricomycetidae</taxon>
        <taxon>Agaricales</taxon>
        <taxon>Marasmiineae</taxon>
        <taxon>Marasmiaceae</taxon>
        <taxon>Marasmius</taxon>
    </lineage>
</organism>
<evidence type="ECO:0000259" key="2">
    <source>
        <dbReference type="Pfam" id="PF24016"/>
    </source>
</evidence>
<dbReference type="Proteomes" id="UP001437256">
    <property type="component" value="Unassembled WGS sequence"/>
</dbReference>
<proteinExistence type="predicted"/>
<feature type="compositionally biased region" description="Polar residues" evidence="1">
    <location>
        <begin position="13"/>
        <end position="24"/>
    </location>
</feature>
<protein>
    <recommendedName>
        <fullName evidence="2">DUF7330 domain-containing protein</fullName>
    </recommendedName>
</protein>
<evidence type="ECO:0000256" key="1">
    <source>
        <dbReference type="SAM" id="MobiDB-lite"/>
    </source>
</evidence>
<accession>A0ABR3A8E9</accession>
<feature type="domain" description="DUF7330" evidence="2">
    <location>
        <begin position="29"/>
        <end position="127"/>
    </location>
</feature>